<dbReference type="PANTHER" id="PTHR45972">
    <property type="entry name" value="BTB_2 DOMAIN-CONTAINING PROTEIN"/>
    <property type="match status" value="1"/>
</dbReference>
<evidence type="ECO:0000256" key="1">
    <source>
        <dbReference type="ARBA" id="ARBA00022441"/>
    </source>
</evidence>
<proteinExistence type="predicted"/>
<dbReference type="PANTHER" id="PTHR45972:SF7">
    <property type="match status" value="1"/>
</dbReference>
<keyword evidence="4" id="KW-1185">Reference proteome</keyword>
<gene>
    <name evidence="3" type="ORF">GDO86_013523</name>
</gene>
<organism evidence="3 4">
    <name type="scientific">Hymenochirus boettgeri</name>
    <name type="common">Congo dwarf clawed frog</name>
    <dbReference type="NCBI Taxonomy" id="247094"/>
    <lineage>
        <taxon>Eukaryota</taxon>
        <taxon>Metazoa</taxon>
        <taxon>Chordata</taxon>
        <taxon>Craniata</taxon>
        <taxon>Vertebrata</taxon>
        <taxon>Euteleostomi</taxon>
        <taxon>Amphibia</taxon>
        <taxon>Batrachia</taxon>
        <taxon>Anura</taxon>
        <taxon>Pipoidea</taxon>
        <taxon>Pipidae</taxon>
        <taxon>Pipinae</taxon>
        <taxon>Hymenochirus</taxon>
    </lineage>
</organism>
<dbReference type="AlphaFoldDB" id="A0A8T2IYV9"/>
<evidence type="ECO:0000256" key="2">
    <source>
        <dbReference type="ARBA" id="ARBA00022737"/>
    </source>
</evidence>
<dbReference type="InterPro" id="IPR052310">
    <property type="entry name" value="Kelch/BTB_domain_protein"/>
</dbReference>
<evidence type="ECO:0000313" key="4">
    <source>
        <dbReference type="Proteomes" id="UP000812440"/>
    </source>
</evidence>
<dbReference type="SMART" id="SM00612">
    <property type="entry name" value="Kelch"/>
    <property type="match status" value="3"/>
</dbReference>
<dbReference type="Proteomes" id="UP000812440">
    <property type="component" value="Chromosome 7"/>
</dbReference>
<dbReference type="InterPro" id="IPR006652">
    <property type="entry name" value="Kelch_1"/>
</dbReference>
<dbReference type="Gene3D" id="2.120.10.80">
    <property type="entry name" value="Kelch-type beta propeller"/>
    <property type="match status" value="1"/>
</dbReference>
<keyword evidence="2" id="KW-0677">Repeat</keyword>
<comment type="caution">
    <text evidence="3">The sequence shown here is derived from an EMBL/GenBank/DDBJ whole genome shotgun (WGS) entry which is preliminary data.</text>
</comment>
<evidence type="ECO:0000313" key="3">
    <source>
        <dbReference type="EMBL" id="KAG8435611.1"/>
    </source>
</evidence>
<keyword evidence="1" id="KW-0880">Kelch repeat</keyword>
<accession>A0A8T2IYV9</accession>
<reference evidence="3" key="1">
    <citation type="thesis" date="2020" institute="ProQuest LLC" country="789 East Eisenhower Parkway, Ann Arbor, MI, USA">
        <title>Comparative Genomics and Chromosome Evolution.</title>
        <authorList>
            <person name="Mudd A.B."/>
        </authorList>
    </citation>
    <scope>NUCLEOTIDE SEQUENCE</scope>
    <source>
        <strain evidence="3">Female2</strain>
        <tissue evidence="3">Blood</tissue>
    </source>
</reference>
<sequence length="409" mass="45498">MFCLLSEYYSSTGQSSENGPVEKLSRGCFVRIPKSLQHLGKTMRFQLTLGNCIELLKVARKNSIPELINAVYTVISDNFLHVLKNPAIYGQLTGSDREQVLGLRMRGKSSLCIIEMKSIFDWNAKIQTSEDSPPKGQLYALDMEKNQWRTLSSIPEEASLKGSSICSMHNYLFIAGGIQKAGESSTCSNKLFCYNPLTDIWSQLTPMNQARSQLKLIALDGYLYAIGGECLHTVEKYDPRLNKWTFTAPMPNGLFAVAHEAVACGGDIFISGGHLFYRLLKYSPPTDQWEECPFNASKGRSCDMVALGNVLYRFDIHRDSKVGIFKYNTITKSWSEYTAIFPGSKTPFRCTVIDGAIYCLNGETTTRCTIHGEEVMFESAVYTNFPARGKGFACPVVLNLPGAVSQTCV</sequence>
<dbReference type="EMBL" id="JAACNH010000008">
    <property type="protein sequence ID" value="KAG8435611.1"/>
    <property type="molecule type" value="Genomic_DNA"/>
</dbReference>
<dbReference type="SUPFAM" id="SSF117281">
    <property type="entry name" value="Kelch motif"/>
    <property type="match status" value="1"/>
</dbReference>
<dbReference type="InterPro" id="IPR015915">
    <property type="entry name" value="Kelch-typ_b-propeller"/>
</dbReference>
<protein>
    <submittedName>
        <fullName evidence="3">Uncharacterized protein</fullName>
    </submittedName>
</protein>
<dbReference type="Pfam" id="PF01344">
    <property type="entry name" value="Kelch_1"/>
    <property type="match status" value="2"/>
</dbReference>
<dbReference type="OrthoDB" id="45365at2759"/>
<name>A0A8T2IYV9_9PIPI</name>